<dbReference type="AlphaFoldDB" id="A0A318JBH8"/>
<dbReference type="Proteomes" id="UP000247792">
    <property type="component" value="Unassembled WGS sequence"/>
</dbReference>
<proteinExistence type="predicted"/>
<reference evidence="1 2" key="1">
    <citation type="submission" date="2018-05" db="EMBL/GenBank/DDBJ databases">
        <title>Genomic Encyclopedia of Type Strains, Phase IV (KMG-IV): sequencing the most valuable type-strain genomes for metagenomic binning, comparative biology and taxonomic classification.</title>
        <authorList>
            <person name="Goeker M."/>
        </authorList>
    </citation>
    <scope>NUCLEOTIDE SEQUENCE [LARGE SCALE GENOMIC DNA]</scope>
    <source>
        <strain evidence="1 2">DSM 19792</strain>
    </source>
</reference>
<evidence type="ECO:0000313" key="1">
    <source>
        <dbReference type="EMBL" id="PXX44207.1"/>
    </source>
</evidence>
<protein>
    <submittedName>
        <fullName evidence="1">Uncharacterized protein</fullName>
    </submittedName>
</protein>
<accession>A0A318JBH8</accession>
<gene>
    <name evidence="1" type="ORF">DFR42_103476</name>
</gene>
<sequence length="138" mass="16175">MNYPQFYCHWMQTIGLDISAMPDAAQRLSPGTPSLPLALLTYYQCAGNSAINTAYNQLLSPEDIYQEQGYLIFMHENQGVVDWGIRLQDLEQANPIVWQRNNDEQAWYAEDYQLSSFLMANWYWAEFGEEKPEEFFRL</sequence>
<keyword evidence="2" id="KW-1185">Reference proteome</keyword>
<name>A0A318JBH8_9BURK</name>
<comment type="caution">
    <text evidence="1">The sequence shown here is derived from an EMBL/GenBank/DDBJ whole genome shotgun (WGS) entry which is preliminary data.</text>
</comment>
<organism evidence="1 2">
    <name type="scientific">Undibacterium pigrum</name>
    <dbReference type="NCBI Taxonomy" id="401470"/>
    <lineage>
        <taxon>Bacteria</taxon>
        <taxon>Pseudomonadati</taxon>
        <taxon>Pseudomonadota</taxon>
        <taxon>Betaproteobacteria</taxon>
        <taxon>Burkholderiales</taxon>
        <taxon>Oxalobacteraceae</taxon>
        <taxon>Undibacterium</taxon>
    </lineage>
</organism>
<dbReference type="EMBL" id="QJKB01000003">
    <property type="protein sequence ID" value="PXX44207.1"/>
    <property type="molecule type" value="Genomic_DNA"/>
</dbReference>
<evidence type="ECO:0000313" key="2">
    <source>
        <dbReference type="Proteomes" id="UP000247792"/>
    </source>
</evidence>